<sequence length="212" mass="23630">MGFGLAMNSGKACRSIKGQTIPFAFQLLLNRSPHRVARYMRSMASPSHNSHRDYKLKSEEDGGDWLQLGLGSGTGCRKLEGRRSNPLSGLLTLAASSSSPLNTNHQTGLGLGLELDLKSGLDLGFDIDSVRHVAPPRSNYHNLSPDNCNYHYQYYEDDEHNGSPSWPWHKDSGSAFLGLQDWQMPVPNDAHDYSTRRPQSGLWFSLRSLTNR</sequence>
<evidence type="ECO:0000313" key="1">
    <source>
        <dbReference type="EMBL" id="KAB1201395.1"/>
    </source>
</evidence>
<comment type="caution">
    <text evidence="1">The sequence shown here is derived from an EMBL/GenBank/DDBJ whole genome shotgun (WGS) entry which is preliminary data.</text>
</comment>
<evidence type="ECO:0000313" key="2">
    <source>
        <dbReference type="Proteomes" id="UP000516437"/>
    </source>
</evidence>
<name>A0A6A1ULW2_9ROSI</name>
<gene>
    <name evidence="1" type="ORF">CJ030_MR0G003785</name>
</gene>
<dbReference type="EMBL" id="RXIC02000070">
    <property type="protein sequence ID" value="KAB1201395.1"/>
    <property type="molecule type" value="Genomic_DNA"/>
</dbReference>
<accession>A0A6A1ULW2</accession>
<reference evidence="1 2" key="1">
    <citation type="journal article" date="2019" name="Plant Biotechnol. J.">
        <title>The red bayberry genome and genetic basis of sex determination.</title>
        <authorList>
            <person name="Jia H.M."/>
            <person name="Jia H.J."/>
            <person name="Cai Q.L."/>
            <person name="Wang Y."/>
            <person name="Zhao H.B."/>
            <person name="Yang W.F."/>
            <person name="Wang G.Y."/>
            <person name="Li Y.H."/>
            <person name="Zhan D.L."/>
            <person name="Shen Y.T."/>
            <person name="Niu Q.F."/>
            <person name="Chang L."/>
            <person name="Qiu J."/>
            <person name="Zhao L."/>
            <person name="Xie H.B."/>
            <person name="Fu W.Y."/>
            <person name="Jin J."/>
            <person name="Li X.W."/>
            <person name="Jiao Y."/>
            <person name="Zhou C.C."/>
            <person name="Tu T."/>
            <person name="Chai C.Y."/>
            <person name="Gao J.L."/>
            <person name="Fan L.J."/>
            <person name="van de Weg E."/>
            <person name="Wang J.Y."/>
            <person name="Gao Z.S."/>
        </authorList>
    </citation>
    <scope>NUCLEOTIDE SEQUENCE [LARGE SCALE GENOMIC DNA]</scope>
    <source>
        <tissue evidence="1">Leaves</tissue>
    </source>
</reference>
<proteinExistence type="predicted"/>
<dbReference type="OrthoDB" id="1932457at2759"/>
<protein>
    <submittedName>
        <fullName evidence="1">Uncharacterized protein</fullName>
    </submittedName>
</protein>
<dbReference type="AlphaFoldDB" id="A0A6A1ULW2"/>
<organism evidence="1 2">
    <name type="scientific">Morella rubra</name>
    <name type="common">Chinese bayberry</name>
    <dbReference type="NCBI Taxonomy" id="262757"/>
    <lineage>
        <taxon>Eukaryota</taxon>
        <taxon>Viridiplantae</taxon>
        <taxon>Streptophyta</taxon>
        <taxon>Embryophyta</taxon>
        <taxon>Tracheophyta</taxon>
        <taxon>Spermatophyta</taxon>
        <taxon>Magnoliopsida</taxon>
        <taxon>eudicotyledons</taxon>
        <taxon>Gunneridae</taxon>
        <taxon>Pentapetalae</taxon>
        <taxon>rosids</taxon>
        <taxon>fabids</taxon>
        <taxon>Fagales</taxon>
        <taxon>Myricaceae</taxon>
        <taxon>Morella</taxon>
    </lineage>
</organism>
<keyword evidence="2" id="KW-1185">Reference proteome</keyword>
<dbReference type="Proteomes" id="UP000516437">
    <property type="component" value="Unassembled WGS sequence"/>
</dbReference>